<protein>
    <recommendedName>
        <fullName evidence="7">Endolytic murein transglycosylase</fullName>
        <ecNumber evidence="7">4.2.2.29</ecNumber>
    </recommendedName>
    <alternativeName>
        <fullName evidence="7">Peptidoglycan lytic transglycosylase</fullName>
    </alternativeName>
    <alternativeName>
        <fullName evidence="7">Peptidoglycan polymerization terminase</fullName>
    </alternativeName>
</protein>
<dbReference type="CDD" id="cd08010">
    <property type="entry name" value="MltG_like"/>
    <property type="match status" value="1"/>
</dbReference>
<dbReference type="EC" id="4.2.2.29" evidence="7"/>
<sequence>MSENGTPLSDDGPGESAPPVAPRSREAAARLQAQSPSQNPGPDSPPPPPRKKKRPGILAAVSGVMTFLLVVAVIAGIGVVMASRGARAPGPLTADRVVVIPPGSDADEISQILVDQGVIDSRLSFAVVLSIEGLRGKLKAGEYLFKQGGSLQEAIDEIVQGRAILHQLTIPEGLTSQQIVEKLRSDEALNGDVREIPREGALLPETYKFQRGDTRDKLLQKMARDQRALVDEIWKRRSSDLPLTSPTEMVTLASIVEKETGRADERPRVASVFLNRLRKHMRLQSDPTVVYGLVGGQGALGHNLTRDDLESRTRYNTYVIDGLPPGPIANPGRAALEAVANPSRTADLYFVADGTGGHVFAETLDAHNKNVQRWRGLDPKVKRDERGELLHRPYGALPAIFADSRDVRPSLRRDAGALSRLAPGLPDAPPAPQRIGDLGLSRGVAPRIEDGGDALADAQMGGVTRAENLLDGPADDPAQSAAPKRASAAAVLDGPAEPVDASSMAYSPAPQPGAMAPNGKPRIFDASAGTALDPLLDKSWDLNSPKTVDATSPFGKNGK</sequence>
<dbReference type="GO" id="GO:0009252">
    <property type="term" value="P:peptidoglycan biosynthetic process"/>
    <property type="evidence" value="ECO:0007669"/>
    <property type="project" value="UniProtKB-UniRule"/>
</dbReference>
<evidence type="ECO:0000256" key="4">
    <source>
        <dbReference type="ARBA" id="ARBA00023136"/>
    </source>
</evidence>
<dbReference type="PANTHER" id="PTHR30518:SF2">
    <property type="entry name" value="ENDOLYTIC MUREIN TRANSGLYCOSYLASE"/>
    <property type="match status" value="1"/>
</dbReference>
<keyword evidence="3 7" id="KW-1133">Transmembrane helix</keyword>
<keyword evidence="2 7" id="KW-0812">Transmembrane</keyword>
<evidence type="ECO:0000313" key="10">
    <source>
        <dbReference type="Proteomes" id="UP000198418"/>
    </source>
</evidence>
<dbReference type="EMBL" id="FYDG01000004">
    <property type="protein sequence ID" value="SNB71279.1"/>
    <property type="molecule type" value="Genomic_DNA"/>
</dbReference>
<evidence type="ECO:0000256" key="1">
    <source>
        <dbReference type="ARBA" id="ARBA00022475"/>
    </source>
</evidence>
<dbReference type="HAMAP" id="MF_02065">
    <property type="entry name" value="MltG"/>
    <property type="match status" value="1"/>
</dbReference>
<dbReference type="Pfam" id="PF02618">
    <property type="entry name" value="YceG"/>
    <property type="match status" value="1"/>
</dbReference>
<evidence type="ECO:0000256" key="6">
    <source>
        <dbReference type="ARBA" id="ARBA00023316"/>
    </source>
</evidence>
<comment type="subcellular location">
    <subcellularLocation>
        <location evidence="7">Cell inner membrane</location>
        <topology evidence="7">Single-pass membrane protein</topology>
    </subcellularLocation>
</comment>
<keyword evidence="4 7" id="KW-0472">Membrane</keyword>
<feature type="compositionally biased region" description="Polar residues" evidence="8">
    <location>
        <begin position="541"/>
        <end position="550"/>
    </location>
</feature>
<feature type="region of interest" description="Disordered" evidence="8">
    <location>
        <begin position="1"/>
        <end position="54"/>
    </location>
</feature>
<dbReference type="Gene3D" id="3.30.160.60">
    <property type="entry name" value="Classic Zinc Finger"/>
    <property type="match status" value="1"/>
</dbReference>
<feature type="transmembrane region" description="Helical" evidence="7">
    <location>
        <begin position="57"/>
        <end position="82"/>
    </location>
</feature>
<dbReference type="NCBIfam" id="TIGR00247">
    <property type="entry name" value="endolytic transglycosylase MltG"/>
    <property type="match status" value="1"/>
</dbReference>
<gene>
    <name evidence="7" type="primary">mltG</name>
    <name evidence="9" type="ORF">SAMN06265338_104121</name>
</gene>
<dbReference type="GO" id="GO:0008932">
    <property type="term" value="F:lytic endotransglycosylase activity"/>
    <property type="evidence" value="ECO:0007669"/>
    <property type="project" value="UniProtKB-UniRule"/>
</dbReference>
<evidence type="ECO:0000256" key="8">
    <source>
        <dbReference type="SAM" id="MobiDB-lite"/>
    </source>
</evidence>
<dbReference type="AlphaFoldDB" id="A0A212RGB0"/>
<dbReference type="Proteomes" id="UP000198418">
    <property type="component" value="Unassembled WGS sequence"/>
</dbReference>
<dbReference type="PANTHER" id="PTHR30518">
    <property type="entry name" value="ENDOLYTIC MUREIN TRANSGLYCOSYLASE"/>
    <property type="match status" value="1"/>
</dbReference>
<comment type="similarity">
    <text evidence="7">Belongs to the transglycosylase MltG family.</text>
</comment>
<comment type="catalytic activity">
    <reaction evidence="7">
        <text>a peptidoglycan chain = a peptidoglycan chain with N-acetyl-1,6-anhydromuramyl-[peptide] at the reducing end + a peptidoglycan chain with N-acetylglucosamine at the non-reducing end.</text>
        <dbReference type="EC" id="4.2.2.29"/>
    </reaction>
</comment>
<feature type="compositionally biased region" description="Low complexity" evidence="8">
    <location>
        <begin position="477"/>
        <end position="490"/>
    </location>
</feature>
<dbReference type="RefSeq" id="WP_088520582.1">
    <property type="nucleotide sequence ID" value="NZ_FYDG01000004.1"/>
</dbReference>
<reference evidence="10" key="1">
    <citation type="submission" date="2017-06" db="EMBL/GenBank/DDBJ databases">
        <authorList>
            <person name="Varghese N."/>
            <person name="Submissions S."/>
        </authorList>
    </citation>
    <scope>NUCLEOTIDE SEQUENCE [LARGE SCALE GENOMIC DNA]</scope>
    <source>
        <strain evidence="10">DSM 137</strain>
    </source>
</reference>
<accession>A0A212RGB0</accession>
<evidence type="ECO:0000256" key="3">
    <source>
        <dbReference type="ARBA" id="ARBA00022989"/>
    </source>
</evidence>
<keyword evidence="5 7" id="KW-0456">Lyase</keyword>
<keyword evidence="10" id="KW-1185">Reference proteome</keyword>
<evidence type="ECO:0000313" key="9">
    <source>
        <dbReference type="EMBL" id="SNB71279.1"/>
    </source>
</evidence>
<dbReference type="GO" id="GO:0005886">
    <property type="term" value="C:plasma membrane"/>
    <property type="evidence" value="ECO:0007669"/>
    <property type="project" value="UniProtKB-SubCell"/>
</dbReference>
<dbReference type="Gene3D" id="3.30.1490.480">
    <property type="entry name" value="Endolytic murein transglycosylase"/>
    <property type="match status" value="1"/>
</dbReference>
<evidence type="ECO:0000256" key="5">
    <source>
        <dbReference type="ARBA" id="ARBA00023239"/>
    </source>
</evidence>
<keyword evidence="7" id="KW-0997">Cell inner membrane</keyword>
<keyword evidence="6 7" id="KW-0961">Cell wall biogenesis/degradation</keyword>
<name>A0A212RGB0_RHOAC</name>
<evidence type="ECO:0000256" key="2">
    <source>
        <dbReference type="ARBA" id="ARBA00022692"/>
    </source>
</evidence>
<dbReference type="InterPro" id="IPR003770">
    <property type="entry name" value="MLTG-like"/>
</dbReference>
<feature type="site" description="Important for catalytic activity" evidence="7">
    <location>
        <position position="259"/>
    </location>
</feature>
<dbReference type="GO" id="GO:0071555">
    <property type="term" value="P:cell wall organization"/>
    <property type="evidence" value="ECO:0007669"/>
    <property type="project" value="UniProtKB-KW"/>
</dbReference>
<organism evidence="9 10">
    <name type="scientific">Rhodoblastus acidophilus</name>
    <name type="common">Rhodopseudomonas acidophila</name>
    <dbReference type="NCBI Taxonomy" id="1074"/>
    <lineage>
        <taxon>Bacteria</taxon>
        <taxon>Pseudomonadati</taxon>
        <taxon>Pseudomonadota</taxon>
        <taxon>Alphaproteobacteria</taxon>
        <taxon>Hyphomicrobiales</taxon>
        <taxon>Rhodoblastaceae</taxon>
        <taxon>Rhodoblastus</taxon>
    </lineage>
</organism>
<comment type="function">
    <text evidence="7">Functions as a peptidoglycan terminase that cleaves nascent peptidoglycan strands endolytically to terminate their elongation.</text>
</comment>
<keyword evidence="1 7" id="KW-1003">Cell membrane</keyword>
<proteinExistence type="inferred from homology"/>
<evidence type="ECO:0000256" key="7">
    <source>
        <dbReference type="HAMAP-Rule" id="MF_02065"/>
    </source>
</evidence>
<dbReference type="OrthoDB" id="9814591at2"/>
<feature type="region of interest" description="Disordered" evidence="8">
    <location>
        <begin position="467"/>
        <end position="559"/>
    </location>
</feature>